<dbReference type="EMBL" id="CP050315">
    <property type="protein sequence ID" value="QIR16613.1"/>
    <property type="molecule type" value="Genomic_DNA"/>
</dbReference>
<reference evidence="2 3" key="1">
    <citation type="submission" date="2020-03" db="EMBL/GenBank/DDBJ databases">
        <title>Complete genome sequence of Shewanella sp.</title>
        <authorList>
            <person name="Kim Y.-S."/>
            <person name="Kim S.-J."/>
            <person name="Jung H.-K."/>
            <person name="Kim K.-H."/>
        </authorList>
    </citation>
    <scope>NUCLEOTIDE SEQUENCE [LARGE SCALE GENOMIC DNA]</scope>
    <source>
        <strain evidence="2 3">PN3F2</strain>
        <plasmid evidence="2 3">pPN3F2_2</plasmid>
    </source>
</reference>
<geneLocation type="plasmid" evidence="2 3">
    <name>pPN3F2_2</name>
</geneLocation>
<dbReference type="CDD" id="cd00719">
    <property type="entry name" value="GIY-YIG_SF"/>
    <property type="match status" value="1"/>
</dbReference>
<sequence>MENQKYYVGIAEDVGLRLWTHFKMNSKTGSAWTKKYKPLRVLHISEIKQSKWKYKAVERECVLRIAKAVGFANVRGAGFSLSQEAYPANWDDKLVEIPAADFSKMTPPTKEELKNLMKGKYQLWLARKKNIQGRQKAMS</sequence>
<feature type="domain" description="GIY-YIG" evidence="1">
    <location>
        <begin position="2"/>
        <end position="60"/>
    </location>
</feature>
<dbReference type="InterPro" id="IPR035901">
    <property type="entry name" value="GIY-YIG_endonuc_sf"/>
</dbReference>
<evidence type="ECO:0000313" key="2">
    <source>
        <dbReference type="EMBL" id="QIR16613.1"/>
    </source>
</evidence>
<dbReference type="Proteomes" id="UP000502608">
    <property type="component" value="Plasmid pPN3F2_2"/>
</dbReference>
<accession>A0A6G9QR88</accession>
<dbReference type="Pfam" id="PF01541">
    <property type="entry name" value="GIY-YIG"/>
    <property type="match status" value="1"/>
</dbReference>
<evidence type="ECO:0000313" key="3">
    <source>
        <dbReference type="Proteomes" id="UP000502608"/>
    </source>
</evidence>
<dbReference type="Gene3D" id="3.40.1440.10">
    <property type="entry name" value="GIY-YIG endonuclease"/>
    <property type="match status" value="1"/>
</dbReference>
<keyword evidence="3" id="KW-1185">Reference proteome</keyword>
<name>A0A6G9QR88_9GAMM</name>
<dbReference type="InterPro" id="IPR000305">
    <property type="entry name" value="GIY-YIG_endonuc"/>
</dbReference>
<keyword evidence="2" id="KW-0614">Plasmid</keyword>
<evidence type="ECO:0000259" key="1">
    <source>
        <dbReference type="Pfam" id="PF01541"/>
    </source>
</evidence>
<gene>
    <name evidence="2" type="ORF">HBH39_19245</name>
</gene>
<proteinExistence type="predicted"/>
<organism evidence="2 3">
    <name type="scientific">Shewanella aestuarii</name>
    <dbReference type="NCBI Taxonomy" id="1028752"/>
    <lineage>
        <taxon>Bacteria</taxon>
        <taxon>Pseudomonadati</taxon>
        <taxon>Pseudomonadota</taxon>
        <taxon>Gammaproteobacteria</taxon>
        <taxon>Alteromonadales</taxon>
        <taxon>Shewanellaceae</taxon>
        <taxon>Shewanella</taxon>
    </lineage>
</organism>
<protein>
    <submittedName>
        <fullName evidence="2">GIY-YIG nuclease family protein</fullName>
    </submittedName>
</protein>
<dbReference type="AlphaFoldDB" id="A0A6G9QR88"/>
<dbReference type="KEGG" id="saes:HBH39_19245"/>